<dbReference type="STRING" id="1406858.GCA_000710895_02071"/>
<dbReference type="EMBL" id="UGRY01000003">
    <property type="protein sequence ID" value="SUD47633.1"/>
    <property type="molecule type" value="Genomic_DNA"/>
</dbReference>
<proteinExistence type="predicted"/>
<dbReference type="AlphaFoldDB" id="A0A379JHZ5"/>
<evidence type="ECO:0000313" key="3">
    <source>
        <dbReference type="Proteomes" id="UP000255467"/>
    </source>
</evidence>
<dbReference type="Proteomes" id="UP000255467">
    <property type="component" value="Unassembled WGS sequence"/>
</dbReference>
<protein>
    <recommendedName>
        <fullName evidence="1">DUF6875 domain-containing protein</fullName>
    </recommendedName>
</protein>
<keyword evidence="3" id="KW-1185">Reference proteome</keyword>
<organism evidence="2 3">
    <name type="scientific">Nocardia otitidiscaviarum</name>
    <dbReference type="NCBI Taxonomy" id="1823"/>
    <lineage>
        <taxon>Bacteria</taxon>
        <taxon>Bacillati</taxon>
        <taxon>Actinomycetota</taxon>
        <taxon>Actinomycetes</taxon>
        <taxon>Mycobacteriales</taxon>
        <taxon>Nocardiaceae</taxon>
        <taxon>Nocardia</taxon>
    </lineage>
</organism>
<sequence length="238" mass="26714">MSERVIGPRSGLQWVSLGDKSLSMCTAARSTVTSFKSWADRFLTQPCDDLGRDGPVCPYVRPSTRRDLLWLGQVPAVRPRLSWMRTIIEDALEIYPELPTGNGSSTSVLRGLITVFPNLGDYSLIDDLHAEFKSSFVERGFMLGQFYPGCDQPGLWNKEFRPLDAPLPMLVVRTMMTTDFPFLLDRTEWMDAYVRKFAPMIPAHVRSVVVGRLTSRADAPVPAYEVQPEDSACPLPAR</sequence>
<dbReference type="Pfam" id="PF21780">
    <property type="entry name" value="DUF6875"/>
    <property type="match status" value="1"/>
</dbReference>
<gene>
    <name evidence="2" type="ORF">NCTC1934_04954</name>
</gene>
<evidence type="ECO:0000313" key="2">
    <source>
        <dbReference type="EMBL" id="SUD47633.1"/>
    </source>
</evidence>
<dbReference type="OrthoDB" id="8420726at2"/>
<name>A0A379JHZ5_9NOCA</name>
<reference evidence="2 3" key="1">
    <citation type="submission" date="2018-06" db="EMBL/GenBank/DDBJ databases">
        <authorList>
            <consortium name="Pathogen Informatics"/>
            <person name="Doyle S."/>
        </authorList>
    </citation>
    <scope>NUCLEOTIDE SEQUENCE [LARGE SCALE GENOMIC DNA]</scope>
    <source>
        <strain evidence="2 3">NCTC1934</strain>
    </source>
</reference>
<dbReference type="RefSeq" id="WP_085996364.1">
    <property type="nucleotide sequence ID" value="NZ_UGRY01000003.1"/>
</dbReference>
<evidence type="ECO:0000259" key="1">
    <source>
        <dbReference type="Pfam" id="PF21780"/>
    </source>
</evidence>
<feature type="domain" description="DUF6875" evidence="1">
    <location>
        <begin position="35"/>
        <end position="206"/>
    </location>
</feature>
<dbReference type="InterPro" id="IPR049240">
    <property type="entry name" value="DUF6875"/>
</dbReference>
<accession>A0A379JHZ5</accession>